<dbReference type="AlphaFoldDB" id="A0A9N7VQY3"/>
<name>A0A9N7VQY3_PLEPL</name>
<dbReference type="Proteomes" id="UP001153269">
    <property type="component" value="Unassembled WGS sequence"/>
</dbReference>
<dbReference type="EMBL" id="CADEAL010004309">
    <property type="protein sequence ID" value="CAB1456726.1"/>
    <property type="molecule type" value="Genomic_DNA"/>
</dbReference>
<evidence type="ECO:0000313" key="1">
    <source>
        <dbReference type="EMBL" id="CAB1456726.1"/>
    </source>
</evidence>
<protein>
    <submittedName>
        <fullName evidence="1">Uncharacterized protein</fullName>
    </submittedName>
</protein>
<reference evidence="1" key="1">
    <citation type="submission" date="2020-03" db="EMBL/GenBank/DDBJ databases">
        <authorList>
            <person name="Weist P."/>
        </authorList>
    </citation>
    <scope>NUCLEOTIDE SEQUENCE</scope>
</reference>
<evidence type="ECO:0000313" key="2">
    <source>
        <dbReference type="Proteomes" id="UP001153269"/>
    </source>
</evidence>
<organism evidence="1 2">
    <name type="scientific">Pleuronectes platessa</name>
    <name type="common">European plaice</name>
    <dbReference type="NCBI Taxonomy" id="8262"/>
    <lineage>
        <taxon>Eukaryota</taxon>
        <taxon>Metazoa</taxon>
        <taxon>Chordata</taxon>
        <taxon>Craniata</taxon>
        <taxon>Vertebrata</taxon>
        <taxon>Euteleostomi</taxon>
        <taxon>Actinopterygii</taxon>
        <taxon>Neopterygii</taxon>
        <taxon>Teleostei</taxon>
        <taxon>Neoteleostei</taxon>
        <taxon>Acanthomorphata</taxon>
        <taxon>Carangaria</taxon>
        <taxon>Pleuronectiformes</taxon>
        <taxon>Pleuronectoidei</taxon>
        <taxon>Pleuronectidae</taxon>
        <taxon>Pleuronectes</taxon>
    </lineage>
</organism>
<sequence length="113" mass="12464">MADEARDARSEQLAVCVRYVSEGAVKERFLALTEIMSFDAQSIANELQQQIQNNGLAELKGQCMLLRFDGHGQIGPPSPTWNALSVPLRGSSESFSCSSHFSNYTSKWRTAHG</sequence>
<comment type="caution">
    <text evidence="1">The sequence shown here is derived from an EMBL/GenBank/DDBJ whole genome shotgun (WGS) entry which is preliminary data.</text>
</comment>
<accession>A0A9N7VQY3</accession>
<gene>
    <name evidence="1" type="ORF">PLEPLA_LOCUS44518</name>
</gene>
<keyword evidence="2" id="KW-1185">Reference proteome</keyword>
<proteinExistence type="predicted"/>